<evidence type="ECO:0000313" key="4">
    <source>
        <dbReference type="Proteomes" id="UP000006431"/>
    </source>
</evidence>
<evidence type="ECO:0000313" key="3">
    <source>
        <dbReference type="EMBL" id="EHP28553.1"/>
    </source>
</evidence>
<feature type="transmembrane region" description="Helical" evidence="2">
    <location>
        <begin position="92"/>
        <end position="113"/>
    </location>
</feature>
<reference evidence="3 4" key="1">
    <citation type="journal article" date="2012" name="Proc. Natl. Acad. Sci. U.S.A.">
        <title>Genome and physiology of a model Epsilonproteobacterium responsible for sulfide detoxification in marine oxygen depletion zones.</title>
        <authorList>
            <person name="Grote J."/>
            <person name="Schott T."/>
            <person name="Bruckner C.G."/>
            <person name="Glockner F.O."/>
            <person name="Jost G."/>
            <person name="Teeling H."/>
            <person name="Labrenz M."/>
            <person name="Jurgens K."/>
        </authorList>
    </citation>
    <scope>NUCLEOTIDE SEQUENCE [LARGE SCALE GENOMIC DNA]</scope>
    <source>
        <strain evidence="3 4">GD1</strain>
    </source>
</reference>
<dbReference type="STRING" id="929558.SMGD1_0026"/>
<keyword evidence="2" id="KW-0812">Transmembrane</keyword>
<dbReference type="Proteomes" id="UP000006431">
    <property type="component" value="Unassembled WGS sequence"/>
</dbReference>
<dbReference type="RefSeq" id="WP_008338248.1">
    <property type="nucleotide sequence ID" value="NZ_AFRZ01000001.1"/>
</dbReference>
<dbReference type="OrthoDB" id="6188877at2"/>
<feature type="transmembrane region" description="Helical" evidence="2">
    <location>
        <begin position="52"/>
        <end position="71"/>
    </location>
</feature>
<comment type="caution">
    <text evidence="3">The sequence shown here is derived from an EMBL/GenBank/DDBJ whole genome shotgun (WGS) entry which is preliminary data.</text>
</comment>
<keyword evidence="1" id="KW-0175">Coiled coil</keyword>
<protein>
    <submittedName>
        <fullName evidence="3">Uncharacterized protein</fullName>
    </submittedName>
</protein>
<dbReference type="eggNOG" id="COG4942">
    <property type="taxonomic scope" value="Bacteria"/>
</dbReference>
<sequence length="485" mass="56282">MGNERLFKVGKNLVKFAWVIEVIAVLIGFLISIIVSYSVFNEINRFGKVFTFGDYSAILVAGLPFLLVAVVEATKIPIATAMMYAKHRSWKIMLFFGVILLSLITFETMINGFERNFANLTFAIDERKSESLLLQQSIDNIEEQKRKIDTIKIEKVETSYANRVARANENFNQQVQRQNEYINKQLNGMDDTYKAKIDKELNELYSKESNIYESWDKERESMQKRLRNLLNQNVSGANKDKEKLSNEVDSLKIEMKKKMADSTFLTRGAVERKYRQLISEKEKRLYAVSDYATGTKALDQQTGTEKQLQEQLSVVGITYQKRIDAIHSRIDYLNNQLKKQQNSNDFIQTKYRKELENFTHDAAKNKDDLIRRATNEKQSLYNKYSNIQTKMKTHDEKIFDLKKEQTTIHYEMNRLVNQNQVYRVASYISSKENGMDVPRDIVGWVALIWFASLAFISSVTGVFLAIAGIYIQKCYDPELNEKTVV</sequence>
<organism evidence="3 4">
    <name type="scientific">Sulfurimonas gotlandica (strain DSM 19862 / JCM 16533 / GD1)</name>
    <dbReference type="NCBI Taxonomy" id="929558"/>
    <lineage>
        <taxon>Bacteria</taxon>
        <taxon>Pseudomonadati</taxon>
        <taxon>Campylobacterota</taxon>
        <taxon>Epsilonproteobacteria</taxon>
        <taxon>Campylobacterales</taxon>
        <taxon>Sulfurimonadaceae</taxon>
        <taxon>Sulfurimonas</taxon>
    </lineage>
</organism>
<proteinExistence type="predicted"/>
<dbReference type="PATRIC" id="fig|929558.5.peg.25"/>
<gene>
    <name evidence="3" type="ORF">SMGD1_0026</name>
</gene>
<accession>B6BLA0</accession>
<dbReference type="EMBL" id="AFRZ01000001">
    <property type="protein sequence ID" value="EHP28553.1"/>
    <property type="molecule type" value="Genomic_DNA"/>
</dbReference>
<keyword evidence="4" id="KW-1185">Reference proteome</keyword>
<feature type="coiled-coil region" evidence="1">
    <location>
        <begin position="212"/>
        <end position="261"/>
    </location>
</feature>
<keyword evidence="2" id="KW-1133">Transmembrane helix</keyword>
<evidence type="ECO:0000256" key="1">
    <source>
        <dbReference type="SAM" id="Coils"/>
    </source>
</evidence>
<feature type="transmembrane region" description="Helical" evidence="2">
    <location>
        <begin position="16"/>
        <end position="40"/>
    </location>
</feature>
<accession>H1FRK0</accession>
<dbReference type="AlphaFoldDB" id="B6BLA0"/>
<keyword evidence="2" id="KW-0472">Membrane</keyword>
<feature type="transmembrane region" description="Helical" evidence="2">
    <location>
        <begin position="441"/>
        <end position="471"/>
    </location>
</feature>
<evidence type="ECO:0000256" key="2">
    <source>
        <dbReference type="SAM" id="Phobius"/>
    </source>
</evidence>
<dbReference type="HOGENOM" id="CLU_562371_0_0_7"/>
<name>B6BLA0_SULGG</name>